<dbReference type="PROSITE" id="PS50404">
    <property type="entry name" value="GST_NTER"/>
    <property type="match status" value="1"/>
</dbReference>
<dbReference type="FunFam" id="1.20.1050.10:FF:000017">
    <property type="entry name" value="Maleylacetoacetate isomerase"/>
    <property type="match status" value="1"/>
</dbReference>
<dbReference type="InterPro" id="IPR004046">
    <property type="entry name" value="GST_C"/>
</dbReference>
<dbReference type="GO" id="GO:0006559">
    <property type="term" value="P:L-phenylalanine catabolic process"/>
    <property type="evidence" value="ECO:0007669"/>
    <property type="project" value="TreeGrafter"/>
</dbReference>
<comment type="similarity">
    <text evidence="1">Belongs to the GST superfamily. Zeta family.</text>
</comment>
<dbReference type="InterPro" id="IPR036282">
    <property type="entry name" value="Glutathione-S-Trfase_C_sf"/>
</dbReference>
<dbReference type="SUPFAM" id="SSF52833">
    <property type="entry name" value="Thioredoxin-like"/>
    <property type="match status" value="1"/>
</dbReference>
<dbReference type="Gramene" id="KVI08585">
    <property type="protein sequence ID" value="KVI08585"/>
    <property type="gene ID" value="Ccrd_013045"/>
</dbReference>
<dbReference type="AlphaFoldDB" id="A0A103YGA7"/>
<dbReference type="PANTHER" id="PTHR42673:SF18">
    <property type="entry name" value="GLUTATHIONE TRANSFERASE"/>
    <property type="match status" value="1"/>
</dbReference>
<dbReference type="Gene3D" id="3.40.30.10">
    <property type="entry name" value="Glutaredoxin"/>
    <property type="match status" value="1"/>
</dbReference>
<dbReference type="Gene3D" id="1.20.1050.10">
    <property type="match status" value="1"/>
</dbReference>
<dbReference type="Pfam" id="PF14497">
    <property type="entry name" value="GST_C_3"/>
    <property type="match status" value="1"/>
</dbReference>
<dbReference type="STRING" id="59895.A0A103YGA7"/>
<evidence type="ECO:0000313" key="5">
    <source>
        <dbReference type="Proteomes" id="UP000243975"/>
    </source>
</evidence>
<comment type="caution">
    <text evidence="4">The sequence shown here is derived from an EMBL/GenBank/DDBJ whole genome shotgun (WGS) entry which is preliminary data.</text>
</comment>
<evidence type="ECO:0000259" key="2">
    <source>
        <dbReference type="PROSITE" id="PS50404"/>
    </source>
</evidence>
<gene>
    <name evidence="4" type="ORF">Ccrd_013045</name>
</gene>
<dbReference type="InterPro" id="IPR034330">
    <property type="entry name" value="GST_Zeta_C"/>
</dbReference>
<sequence>MKNESHNQFWRVDLESSIGGSTSMEGSKAEEGNQTMKLYSHWMSSCSRRVRLALHLKGLKYDCINITSVGDPELLKVNPMGYVPALVDDTTVISDSYAILLVASIVSSSIQPLQNTSLVNYIGEIVSPDEKIPWAQYHIRKGFVALEKLLTNYAGKYATGDEVYLADLYLAPQLDNAINRYKLDMTEFPLLSKLNKAYSELPSFQQMLAETQNLDADKIFGLVKKLAA</sequence>
<dbReference type="GO" id="GO:0004364">
    <property type="term" value="F:glutathione transferase activity"/>
    <property type="evidence" value="ECO:0007669"/>
    <property type="project" value="TreeGrafter"/>
</dbReference>
<dbReference type="OMA" id="KVNPMGY"/>
<dbReference type="GO" id="GO:0006749">
    <property type="term" value="P:glutathione metabolic process"/>
    <property type="evidence" value="ECO:0007669"/>
    <property type="project" value="TreeGrafter"/>
</dbReference>
<dbReference type="Proteomes" id="UP000243975">
    <property type="component" value="Unassembled WGS sequence"/>
</dbReference>
<evidence type="ECO:0000256" key="1">
    <source>
        <dbReference type="ARBA" id="ARBA00010007"/>
    </source>
</evidence>
<evidence type="ECO:0000259" key="3">
    <source>
        <dbReference type="PROSITE" id="PS50405"/>
    </source>
</evidence>
<organism evidence="4 5">
    <name type="scientific">Cynara cardunculus var. scolymus</name>
    <name type="common">Globe artichoke</name>
    <name type="synonym">Cynara scolymus</name>
    <dbReference type="NCBI Taxonomy" id="59895"/>
    <lineage>
        <taxon>Eukaryota</taxon>
        <taxon>Viridiplantae</taxon>
        <taxon>Streptophyta</taxon>
        <taxon>Embryophyta</taxon>
        <taxon>Tracheophyta</taxon>
        <taxon>Spermatophyta</taxon>
        <taxon>Magnoliopsida</taxon>
        <taxon>eudicotyledons</taxon>
        <taxon>Gunneridae</taxon>
        <taxon>Pentapetalae</taxon>
        <taxon>asterids</taxon>
        <taxon>campanulids</taxon>
        <taxon>Asterales</taxon>
        <taxon>Asteraceae</taxon>
        <taxon>Carduoideae</taxon>
        <taxon>Cardueae</taxon>
        <taxon>Carduinae</taxon>
        <taxon>Cynara</taxon>
    </lineage>
</organism>
<dbReference type="PROSITE" id="PS50405">
    <property type="entry name" value="GST_CTER"/>
    <property type="match status" value="1"/>
</dbReference>
<dbReference type="SUPFAM" id="SSF47616">
    <property type="entry name" value="GST C-terminal domain-like"/>
    <property type="match status" value="1"/>
</dbReference>
<dbReference type="CDD" id="cd03191">
    <property type="entry name" value="GST_C_Zeta"/>
    <property type="match status" value="1"/>
</dbReference>
<dbReference type="InterPro" id="IPR004045">
    <property type="entry name" value="Glutathione_S-Trfase_N"/>
</dbReference>
<protein>
    <submittedName>
        <fullName evidence="4">Glutathione S-transferase/chloride channel, C-terminal</fullName>
    </submittedName>
</protein>
<feature type="domain" description="GST N-terminal" evidence="2">
    <location>
        <begin position="34"/>
        <end position="111"/>
    </location>
</feature>
<accession>A0A103YGA7</accession>
<dbReference type="GO" id="GO:0016034">
    <property type="term" value="F:maleylacetoacetate isomerase activity"/>
    <property type="evidence" value="ECO:0007669"/>
    <property type="project" value="TreeGrafter"/>
</dbReference>
<dbReference type="EMBL" id="LEKV01001104">
    <property type="protein sequence ID" value="KVI08585.1"/>
    <property type="molecule type" value="Genomic_DNA"/>
</dbReference>
<dbReference type="InterPro" id="IPR010987">
    <property type="entry name" value="Glutathione-S-Trfase_C-like"/>
</dbReference>
<name>A0A103YGA7_CYNCS</name>
<keyword evidence="5" id="KW-1185">Reference proteome</keyword>
<evidence type="ECO:0000313" key="4">
    <source>
        <dbReference type="EMBL" id="KVI08585.1"/>
    </source>
</evidence>
<dbReference type="InterPro" id="IPR036249">
    <property type="entry name" value="Thioredoxin-like_sf"/>
</dbReference>
<proteinExistence type="inferred from homology"/>
<feature type="domain" description="GST C-terminal" evidence="3">
    <location>
        <begin position="95"/>
        <end position="220"/>
    </location>
</feature>
<dbReference type="Pfam" id="PF13409">
    <property type="entry name" value="GST_N_2"/>
    <property type="match status" value="1"/>
</dbReference>
<reference evidence="4 5" key="1">
    <citation type="journal article" date="2016" name="Sci. Rep.">
        <title>The genome sequence of the outbreeding globe artichoke constructed de novo incorporating a phase-aware low-pass sequencing strategy of F1 progeny.</title>
        <authorList>
            <person name="Scaglione D."/>
            <person name="Reyes-Chin-Wo S."/>
            <person name="Acquadro A."/>
            <person name="Froenicke L."/>
            <person name="Portis E."/>
            <person name="Beitel C."/>
            <person name="Tirone M."/>
            <person name="Mauro R."/>
            <person name="Lo Monaco A."/>
            <person name="Mauromicale G."/>
            <person name="Faccioli P."/>
            <person name="Cattivelli L."/>
            <person name="Rieseberg L."/>
            <person name="Michelmore R."/>
            <person name="Lanteri S."/>
        </authorList>
    </citation>
    <scope>NUCLEOTIDE SEQUENCE [LARGE SCALE GENOMIC DNA]</scope>
    <source>
        <strain evidence="4">2C</strain>
    </source>
</reference>
<dbReference type="PANTHER" id="PTHR42673">
    <property type="entry name" value="MALEYLACETOACETATE ISOMERASE"/>
    <property type="match status" value="1"/>
</dbReference>